<gene>
    <name evidence="1" type="ORF">AAHA92_11214</name>
</gene>
<evidence type="ECO:0000313" key="1">
    <source>
        <dbReference type="EMBL" id="KAL1555483.1"/>
    </source>
</evidence>
<comment type="caution">
    <text evidence="1">The sequence shown here is derived from an EMBL/GenBank/DDBJ whole genome shotgun (WGS) entry which is preliminary data.</text>
</comment>
<protein>
    <submittedName>
        <fullName evidence="1">Uncharacterized protein</fullName>
    </submittedName>
</protein>
<reference evidence="1 2" key="1">
    <citation type="submission" date="2024-06" db="EMBL/GenBank/DDBJ databases">
        <title>A chromosome level genome sequence of Diviner's sage (Salvia divinorum).</title>
        <authorList>
            <person name="Ford S.A."/>
            <person name="Ro D.-K."/>
            <person name="Ness R.W."/>
            <person name="Phillips M.A."/>
        </authorList>
    </citation>
    <scope>NUCLEOTIDE SEQUENCE [LARGE SCALE GENOMIC DNA]</scope>
    <source>
        <strain evidence="1">SAF-2024a</strain>
        <tissue evidence="1">Leaf</tissue>
    </source>
</reference>
<sequence>MKIKQKYTNSKSAPFFPKPPFSAVILARPPVKLSTSVAGSFGILYNLFAYLSLRLSSRIRVWLGHLRFNFFKLD</sequence>
<name>A0ABD1HIT2_SALDI</name>
<evidence type="ECO:0000313" key="2">
    <source>
        <dbReference type="Proteomes" id="UP001567538"/>
    </source>
</evidence>
<dbReference type="Proteomes" id="UP001567538">
    <property type="component" value="Unassembled WGS sequence"/>
</dbReference>
<dbReference type="EMBL" id="JBEAFC010000005">
    <property type="protein sequence ID" value="KAL1555483.1"/>
    <property type="molecule type" value="Genomic_DNA"/>
</dbReference>
<accession>A0ABD1HIT2</accession>
<dbReference type="AlphaFoldDB" id="A0ABD1HIT2"/>
<organism evidence="1 2">
    <name type="scientific">Salvia divinorum</name>
    <name type="common">Maria pastora</name>
    <name type="synonym">Diviner's sage</name>
    <dbReference type="NCBI Taxonomy" id="28513"/>
    <lineage>
        <taxon>Eukaryota</taxon>
        <taxon>Viridiplantae</taxon>
        <taxon>Streptophyta</taxon>
        <taxon>Embryophyta</taxon>
        <taxon>Tracheophyta</taxon>
        <taxon>Spermatophyta</taxon>
        <taxon>Magnoliopsida</taxon>
        <taxon>eudicotyledons</taxon>
        <taxon>Gunneridae</taxon>
        <taxon>Pentapetalae</taxon>
        <taxon>asterids</taxon>
        <taxon>lamiids</taxon>
        <taxon>Lamiales</taxon>
        <taxon>Lamiaceae</taxon>
        <taxon>Nepetoideae</taxon>
        <taxon>Mentheae</taxon>
        <taxon>Salviinae</taxon>
        <taxon>Salvia</taxon>
        <taxon>Salvia subgen. Calosphace</taxon>
    </lineage>
</organism>
<proteinExistence type="predicted"/>
<keyword evidence="2" id="KW-1185">Reference proteome</keyword>